<organism evidence="1 2">
    <name type="scientific">Trichuris suis</name>
    <name type="common">pig whipworm</name>
    <dbReference type="NCBI Taxonomy" id="68888"/>
    <lineage>
        <taxon>Eukaryota</taxon>
        <taxon>Metazoa</taxon>
        <taxon>Ecdysozoa</taxon>
        <taxon>Nematoda</taxon>
        <taxon>Enoplea</taxon>
        <taxon>Dorylaimia</taxon>
        <taxon>Trichinellida</taxon>
        <taxon>Trichuridae</taxon>
        <taxon>Trichuris</taxon>
    </lineage>
</organism>
<keyword evidence="2" id="KW-1185">Reference proteome</keyword>
<accession>A0A085LKW9</accession>
<dbReference type="EMBL" id="KL363452">
    <property type="protein sequence ID" value="KFD45615.1"/>
    <property type="molecule type" value="Genomic_DNA"/>
</dbReference>
<evidence type="ECO:0000313" key="2">
    <source>
        <dbReference type="Proteomes" id="UP000030764"/>
    </source>
</evidence>
<sequence>MLKDFYQAECCNERNRDTMQSVTCNMFEYMKHCVEYMISRLPRKNVDETEATVSSQFSERSEPQGWHQVLQESGEDLRLKMDSLEKS</sequence>
<dbReference type="AlphaFoldDB" id="A0A085LKW9"/>
<gene>
    <name evidence="1" type="ORF">M513_13507</name>
</gene>
<dbReference type="Proteomes" id="UP000030764">
    <property type="component" value="Unassembled WGS sequence"/>
</dbReference>
<name>A0A085LKW9_9BILA</name>
<proteinExistence type="predicted"/>
<reference evidence="1 2" key="1">
    <citation type="journal article" date="2014" name="Nat. Genet.">
        <title>Genome and transcriptome of the porcine whipworm Trichuris suis.</title>
        <authorList>
            <person name="Jex A.R."/>
            <person name="Nejsum P."/>
            <person name="Schwarz E.M."/>
            <person name="Hu L."/>
            <person name="Young N.D."/>
            <person name="Hall R.S."/>
            <person name="Korhonen P.K."/>
            <person name="Liao S."/>
            <person name="Thamsborg S."/>
            <person name="Xia J."/>
            <person name="Xu P."/>
            <person name="Wang S."/>
            <person name="Scheerlinck J.P."/>
            <person name="Hofmann A."/>
            <person name="Sternberg P.W."/>
            <person name="Wang J."/>
            <person name="Gasser R.B."/>
        </authorList>
    </citation>
    <scope>NUCLEOTIDE SEQUENCE [LARGE SCALE GENOMIC DNA]</scope>
    <source>
        <strain evidence="1">DCEP-RM93M</strain>
    </source>
</reference>
<evidence type="ECO:0000313" key="1">
    <source>
        <dbReference type="EMBL" id="KFD45615.1"/>
    </source>
</evidence>
<protein>
    <submittedName>
        <fullName evidence="1">Uncharacterized protein</fullName>
    </submittedName>
</protein>